<reference evidence="5 6" key="1">
    <citation type="submission" date="2013-06" db="EMBL/GenBank/DDBJ databases">
        <title>Complete genome sequence of Paenibacillus mucilaginosus K02.</title>
        <authorList>
            <person name="Xiao B."/>
            <person name="Sun L."/>
            <person name="Xiao L."/>
            <person name="Lian B."/>
        </authorList>
    </citation>
    <scope>NUCLEOTIDE SEQUENCE [LARGE SCALE GENOMIC DNA]</scope>
    <source>
        <strain evidence="5 6">K02</strain>
    </source>
</reference>
<dbReference type="InterPro" id="IPR004154">
    <property type="entry name" value="Anticodon-bd"/>
</dbReference>
<keyword evidence="2" id="KW-0067">ATP-binding</keyword>
<dbReference type="InterPro" id="IPR036621">
    <property type="entry name" value="Anticodon-bd_dom_sf"/>
</dbReference>
<dbReference type="HOGENOM" id="CLU_2863580_0_0_9"/>
<keyword evidence="2" id="KW-0547">Nucleotide-binding</keyword>
<keyword evidence="3" id="KW-0030">Aminoacyl-tRNA synthetase</keyword>
<dbReference type="GO" id="GO:0005524">
    <property type="term" value="F:ATP binding"/>
    <property type="evidence" value="ECO:0007669"/>
    <property type="project" value="UniProtKB-KW"/>
</dbReference>
<keyword evidence="1" id="KW-0963">Cytoplasm</keyword>
<organism evidence="5 6">
    <name type="scientific">Paenibacillus mucilaginosus K02</name>
    <dbReference type="NCBI Taxonomy" id="997761"/>
    <lineage>
        <taxon>Bacteria</taxon>
        <taxon>Bacillati</taxon>
        <taxon>Bacillota</taxon>
        <taxon>Bacilli</taxon>
        <taxon>Bacillales</taxon>
        <taxon>Paenibacillaceae</taxon>
        <taxon>Paenibacillus</taxon>
    </lineage>
</organism>
<dbReference type="Pfam" id="PF03129">
    <property type="entry name" value="HGTP_anticodon"/>
    <property type="match status" value="1"/>
</dbReference>
<proteinExistence type="predicted"/>
<dbReference type="GO" id="GO:0004812">
    <property type="term" value="F:aminoacyl-tRNA ligase activity"/>
    <property type="evidence" value="ECO:0007669"/>
    <property type="project" value="UniProtKB-KW"/>
</dbReference>
<name>R9ULI9_9BACL</name>
<evidence type="ECO:0000256" key="1">
    <source>
        <dbReference type="ARBA" id="ARBA00022490"/>
    </source>
</evidence>
<accession>R9ULI9</accession>
<feature type="domain" description="Anticodon-binding" evidence="4">
    <location>
        <begin position="16"/>
        <end position="59"/>
    </location>
</feature>
<evidence type="ECO:0000256" key="2">
    <source>
        <dbReference type="ARBA" id="ARBA00022840"/>
    </source>
</evidence>
<protein>
    <recommendedName>
        <fullName evidence="4">Anticodon-binding domain-containing protein</fullName>
    </recommendedName>
</protein>
<dbReference type="GO" id="GO:0006418">
    <property type="term" value="P:tRNA aminoacylation for protein translation"/>
    <property type="evidence" value="ECO:0007669"/>
    <property type="project" value="UniProtKB-ARBA"/>
</dbReference>
<sequence>MAADSPLEPAGWKGALKTAVRAGASYLLILSEEEDEDGMVEVKNLATGLQTRMPLDAFLYRCGR</sequence>
<dbReference type="Proteomes" id="UP000007392">
    <property type="component" value="Chromosome"/>
</dbReference>
<dbReference type="AlphaFoldDB" id="R9ULI9"/>
<keyword evidence="3" id="KW-0436">Ligase</keyword>
<evidence type="ECO:0000313" key="6">
    <source>
        <dbReference type="Proteomes" id="UP000007392"/>
    </source>
</evidence>
<dbReference type="SUPFAM" id="SSF52954">
    <property type="entry name" value="Class II aaRS ABD-related"/>
    <property type="match status" value="1"/>
</dbReference>
<dbReference type="EMBL" id="CP003422">
    <property type="protein sequence ID" value="AGN70671.1"/>
    <property type="molecule type" value="Genomic_DNA"/>
</dbReference>
<evidence type="ECO:0000259" key="4">
    <source>
        <dbReference type="Pfam" id="PF03129"/>
    </source>
</evidence>
<gene>
    <name evidence="5" type="ORF">B2K_39260</name>
</gene>
<dbReference type="KEGG" id="pmw:B2K_39260"/>
<dbReference type="Gene3D" id="3.40.50.800">
    <property type="entry name" value="Anticodon-binding domain"/>
    <property type="match status" value="1"/>
</dbReference>
<evidence type="ECO:0000313" key="5">
    <source>
        <dbReference type="EMBL" id="AGN70671.1"/>
    </source>
</evidence>
<evidence type="ECO:0000256" key="3">
    <source>
        <dbReference type="ARBA" id="ARBA00023146"/>
    </source>
</evidence>